<protein>
    <submittedName>
        <fullName evidence="1">Uncharacterized protein</fullName>
    </submittedName>
</protein>
<comment type="caution">
    <text evidence="1">The sequence shown here is derived from an EMBL/GenBank/DDBJ whole genome shotgun (WGS) entry which is preliminary data.</text>
</comment>
<evidence type="ECO:0000313" key="1">
    <source>
        <dbReference type="EMBL" id="MBD2768440.1"/>
    </source>
</evidence>
<reference evidence="1" key="1">
    <citation type="submission" date="2020-09" db="EMBL/GenBank/DDBJ databases">
        <authorList>
            <person name="Kim M.K."/>
        </authorList>
    </citation>
    <scope>NUCLEOTIDE SEQUENCE</scope>
    <source>
        <strain evidence="1">BT664</strain>
    </source>
</reference>
<evidence type="ECO:0000313" key="2">
    <source>
        <dbReference type="Proteomes" id="UP000612233"/>
    </source>
</evidence>
<organism evidence="1 2">
    <name type="scientific">Hymenobacter montanus</name>
    <dbReference type="NCBI Taxonomy" id="2771359"/>
    <lineage>
        <taxon>Bacteria</taxon>
        <taxon>Pseudomonadati</taxon>
        <taxon>Bacteroidota</taxon>
        <taxon>Cytophagia</taxon>
        <taxon>Cytophagales</taxon>
        <taxon>Hymenobacteraceae</taxon>
        <taxon>Hymenobacter</taxon>
    </lineage>
</organism>
<gene>
    <name evidence="1" type="ORF">IC235_11115</name>
</gene>
<name>A0A927BCU3_9BACT</name>
<proteinExistence type="predicted"/>
<keyword evidence="2" id="KW-1185">Reference proteome</keyword>
<sequence>MHTEAKEKSPLQKVLDTLPTRHGVIREAQEALAEAGHTISRRGLYEVVKAARTPSSLRPS</sequence>
<dbReference type="RefSeq" id="WP_191005256.1">
    <property type="nucleotide sequence ID" value="NZ_JACXAD010000011.1"/>
</dbReference>
<dbReference type="Proteomes" id="UP000612233">
    <property type="component" value="Unassembled WGS sequence"/>
</dbReference>
<dbReference type="AlphaFoldDB" id="A0A927BCU3"/>
<dbReference type="EMBL" id="JACXAD010000011">
    <property type="protein sequence ID" value="MBD2768440.1"/>
    <property type="molecule type" value="Genomic_DNA"/>
</dbReference>
<accession>A0A927BCU3</accession>